<keyword evidence="1" id="KW-0488">Methylation</keyword>
<feature type="compositionally biased region" description="Polar residues" evidence="4">
    <location>
        <begin position="313"/>
        <end position="324"/>
    </location>
</feature>
<dbReference type="PROSITE" id="PS50111">
    <property type="entry name" value="CHEMOTAXIS_TRANSDUC_2"/>
    <property type="match status" value="1"/>
</dbReference>
<feature type="region of interest" description="Disordered" evidence="4">
    <location>
        <begin position="313"/>
        <end position="333"/>
    </location>
</feature>
<sequence>MSKQGWSVRAQLRGGFGTLAALCLLVAATAMWGLHDVHETFSGYFSGVDQRSRAAAQLGQAMEQRAIEARNALLATDAAGRQQALDKARSAHEDVQKHLAAFQGLVRDAHEMSDTAKAKAQALIDVEASYAPVALAILDLTARGERDAAVGKLNAECVPLLARLDKTLREYQGLTEDRRQALTAGAMQLVERLQTGFSILALLSLAVSVGMSIWIVRHLLNALGAEPTVLSAVARRVAEGDLSQTHSGAVPAGSVMASMQQMQSSLVRLIGAVRQNAESVASASAQISTGSHDLSSRTETQASALEQTSAQMEEMNGSVQTSAQGAREANGLAGDTAAAASRGGQVMGRVEDTMRDIAQSSARISDIIGVIDGIAFQTNILALNAAVEAARAGEQGRGFAVVASEVRSLAGRSAQAAREIKTLIATSVEKVDAGNQLVSEAGEAMRDIVGRVEKVNALIREIDQATDHQASGIRQINEAVGMLDQGTQQNAAMVEETAAAAESLRHQAAEMQALVATFRLAA</sequence>
<dbReference type="SMART" id="SM00283">
    <property type="entry name" value="MA"/>
    <property type="match status" value="1"/>
</dbReference>
<feature type="transmembrane region" description="Helical" evidence="5">
    <location>
        <begin position="12"/>
        <end position="34"/>
    </location>
</feature>
<dbReference type="PRINTS" id="PR00260">
    <property type="entry name" value="CHEMTRNSDUCR"/>
</dbReference>
<accession>A0ABT1BHZ8</accession>
<proteinExistence type="inferred from homology"/>
<organism evidence="7 8">
    <name type="scientific">Ideonella oryzae</name>
    <dbReference type="NCBI Taxonomy" id="2937441"/>
    <lineage>
        <taxon>Bacteria</taxon>
        <taxon>Pseudomonadati</taxon>
        <taxon>Pseudomonadota</taxon>
        <taxon>Betaproteobacteria</taxon>
        <taxon>Burkholderiales</taxon>
        <taxon>Sphaerotilaceae</taxon>
        <taxon>Ideonella</taxon>
    </lineage>
</organism>
<dbReference type="Pfam" id="PF00015">
    <property type="entry name" value="MCPsignal"/>
    <property type="match status" value="1"/>
</dbReference>
<dbReference type="Pfam" id="PF12729">
    <property type="entry name" value="4HB_MCP_1"/>
    <property type="match status" value="1"/>
</dbReference>
<feature type="domain" description="Methyl-accepting transducer" evidence="6">
    <location>
        <begin position="276"/>
        <end position="505"/>
    </location>
</feature>
<keyword evidence="5" id="KW-0812">Transmembrane</keyword>
<protein>
    <submittedName>
        <fullName evidence="7">Methyl-accepting chemotaxis protein</fullName>
    </submittedName>
</protein>
<evidence type="ECO:0000259" key="6">
    <source>
        <dbReference type="PROSITE" id="PS50111"/>
    </source>
</evidence>
<name>A0ABT1BHZ8_9BURK</name>
<keyword evidence="5" id="KW-0472">Membrane</keyword>
<dbReference type="EMBL" id="JAMXMC010000001">
    <property type="protein sequence ID" value="MCO5975544.1"/>
    <property type="molecule type" value="Genomic_DNA"/>
</dbReference>
<keyword evidence="5" id="KW-1133">Transmembrane helix</keyword>
<evidence type="ECO:0000313" key="7">
    <source>
        <dbReference type="EMBL" id="MCO5975544.1"/>
    </source>
</evidence>
<dbReference type="InterPro" id="IPR004090">
    <property type="entry name" value="Chemotax_Me-accpt_rcpt"/>
</dbReference>
<evidence type="ECO:0000313" key="8">
    <source>
        <dbReference type="Proteomes" id="UP001204851"/>
    </source>
</evidence>
<dbReference type="RefSeq" id="WP_252767975.1">
    <property type="nucleotide sequence ID" value="NZ_JAMXMC010000001.1"/>
</dbReference>
<keyword evidence="8" id="KW-1185">Reference proteome</keyword>
<evidence type="ECO:0000256" key="4">
    <source>
        <dbReference type="SAM" id="MobiDB-lite"/>
    </source>
</evidence>
<dbReference type="Gene3D" id="1.10.287.950">
    <property type="entry name" value="Methyl-accepting chemotaxis protein"/>
    <property type="match status" value="1"/>
</dbReference>
<dbReference type="CDD" id="cd11386">
    <property type="entry name" value="MCP_signal"/>
    <property type="match status" value="1"/>
</dbReference>
<comment type="similarity">
    <text evidence="2">Belongs to the methyl-accepting chemotaxis (MCP) protein family.</text>
</comment>
<dbReference type="SUPFAM" id="SSF58104">
    <property type="entry name" value="Methyl-accepting chemotaxis protein (MCP) signaling domain"/>
    <property type="match status" value="1"/>
</dbReference>
<keyword evidence="3" id="KW-0807">Transducer</keyword>
<evidence type="ECO:0000256" key="3">
    <source>
        <dbReference type="PROSITE-ProRule" id="PRU00284"/>
    </source>
</evidence>
<gene>
    <name evidence="7" type="ORF">M0L44_02250</name>
</gene>
<evidence type="ECO:0000256" key="5">
    <source>
        <dbReference type="SAM" id="Phobius"/>
    </source>
</evidence>
<dbReference type="PANTHER" id="PTHR43531">
    <property type="entry name" value="PROTEIN ICFG"/>
    <property type="match status" value="1"/>
</dbReference>
<dbReference type="PANTHER" id="PTHR43531:SF14">
    <property type="entry name" value="METHYL-ACCEPTING CHEMOTAXIS PROTEIN I-RELATED"/>
    <property type="match status" value="1"/>
</dbReference>
<reference evidence="7 8" key="1">
    <citation type="submission" date="2022-06" db="EMBL/GenBank/DDBJ databases">
        <title>Ideonella sp. NS12-5 Genome sequencing and assembly.</title>
        <authorList>
            <person name="Jung Y."/>
        </authorList>
    </citation>
    <scope>NUCLEOTIDE SEQUENCE [LARGE SCALE GENOMIC DNA]</scope>
    <source>
        <strain evidence="7 8">NS12-5</strain>
    </source>
</reference>
<dbReference type="InterPro" id="IPR004089">
    <property type="entry name" value="MCPsignal_dom"/>
</dbReference>
<dbReference type="InterPro" id="IPR051310">
    <property type="entry name" value="MCP_chemotaxis"/>
</dbReference>
<evidence type="ECO:0000256" key="1">
    <source>
        <dbReference type="ARBA" id="ARBA00022481"/>
    </source>
</evidence>
<evidence type="ECO:0000256" key="2">
    <source>
        <dbReference type="ARBA" id="ARBA00029447"/>
    </source>
</evidence>
<dbReference type="Proteomes" id="UP001204851">
    <property type="component" value="Unassembled WGS sequence"/>
</dbReference>
<comment type="caution">
    <text evidence="7">The sequence shown here is derived from an EMBL/GenBank/DDBJ whole genome shotgun (WGS) entry which is preliminary data.</text>
</comment>
<dbReference type="InterPro" id="IPR024478">
    <property type="entry name" value="HlyB_4HB_MCP"/>
</dbReference>